<dbReference type="RefSeq" id="WP_053434700.1">
    <property type="nucleotide sequence ID" value="NZ_LGUF01000007.1"/>
</dbReference>
<protein>
    <submittedName>
        <fullName evidence="1">Uncharacterized protein</fullName>
    </submittedName>
</protein>
<organism evidence="1 2">
    <name type="scientific">Sporosarcina globispora</name>
    <name type="common">Bacillus globisporus</name>
    <dbReference type="NCBI Taxonomy" id="1459"/>
    <lineage>
        <taxon>Bacteria</taxon>
        <taxon>Bacillati</taxon>
        <taxon>Bacillota</taxon>
        <taxon>Bacilli</taxon>
        <taxon>Bacillales</taxon>
        <taxon>Caryophanaceae</taxon>
        <taxon>Sporosarcina</taxon>
    </lineage>
</organism>
<reference evidence="2" key="1">
    <citation type="submission" date="2015-07" db="EMBL/GenBank/DDBJ databases">
        <title>Fjat-10036 dsm4.</title>
        <authorList>
            <person name="Liu B."/>
            <person name="Wang J."/>
            <person name="Zhu Y."/>
            <person name="Liu G."/>
            <person name="Chen Q."/>
            <person name="Chen Z."/>
            <person name="Lan J."/>
            <person name="Che J."/>
            <person name="Ge C."/>
            <person name="Shi H."/>
            <person name="Pan Z."/>
            <person name="Liu X."/>
        </authorList>
    </citation>
    <scope>NUCLEOTIDE SEQUENCE [LARGE SCALE GENOMIC DNA]</scope>
    <source>
        <strain evidence="2">DSM 4</strain>
    </source>
</reference>
<dbReference type="EMBL" id="LGUF01000007">
    <property type="protein sequence ID" value="KON87356.1"/>
    <property type="molecule type" value="Genomic_DNA"/>
</dbReference>
<dbReference type="AlphaFoldDB" id="A0A0M0GD51"/>
<dbReference type="OrthoDB" id="1891855at2"/>
<evidence type="ECO:0000313" key="1">
    <source>
        <dbReference type="EMBL" id="KON87356.1"/>
    </source>
</evidence>
<evidence type="ECO:0000313" key="2">
    <source>
        <dbReference type="Proteomes" id="UP000037109"/>
    </source>
</evidence>
<accession>A0A0M0GD51</accession>
<name>A0A0M0GD51_SPOGL</name>
<comment type="caution">
    <text evidence="1">The sequence shown here is derived from an EMBL/GenBank/DDBJ whole genome shotgun (WGS) entry which is preliminary data.</text>
</comment>
<gene>
    <name evidence="1" type="ORF">AF332_11315</name>
</gene>
<dbReference type="PATRIC" id="fig|1459.3.peg.2419"/>
<proteinExistence type="predicted"/>
<dbReference type="Proteomes" id="UP000037109">
    <property type="component" value="Unassembled WGS sequence"/>
</dbReference>
<keyword evidence="2" id="KW-1185">Reference proteome</keyword>
<sequence>MVTKLNRQIYIYSVDTSCFYNEKEQKIHNKLLKYYKYRNYLKKMKKDYPKYKKKINTKINLLKDELYSLFDKNEETRILRNVSLRDNKVIALFDSTLTRTIGAEQDQLSKDIIVVQAFFFEVLEDIIHNGFIYNGEKYIYFSSSAGQIRTKKSVFLKESVWEKHKNTLTCGLSVDEINSKGGININKYQAYLALSNSASDEWSNFDINRAIVVNDLETNVFSEVDFIDRDTFEIERKKMNIPIEHTDGCGMILESVSDKAFMCRLPFVKGLLVPFPYDKFAEENKSYVVKDIYGKEWDIKKDKIEIIFTKSQFKMHKYYNDWKDYQSRFIKFNCQAARLNEEDVSLDSYLNYQMLQSLTDMSDEELQIISQETIDDIIRVGSDEETMLRILGATEDNRYKNLFQQSLEIYPELLNDAHAKEVIKAKKKSMVRDAKAAKFKINGKYTFIIPDLFAFCEFLFLGRTNPKGLLKDKEIYCSLFDNIKLDCLRSPHLYREHAIRQNTVDEEKSKWFITKGVYTSIYDTISKILQFDVDGDKALVVADQTLVTAAERNMKGIVPLYYEMAKAEAEEINSKNIYRSLTLAYKANIGIISNDITKIWNSSNVSLKAISFLTLYNNFVIDYAKTLFLPEFPEHVKAEIQKYTKSKLPHFFIYAKDKEKKQVEEVNNSVVNRLEYIIPNKRIHFKQVAGTFDYKMLMNSKKVKIDDSIISKYMEFEKKKKILIGKYNDTKKKSKLYIYEIIKKELLKINPDETYITDVLVEYLYNIKDSKNKDTLWDCFGEVITRNLKENINDSLSCENCESKFRKTKNKTRCASCQKIKDRENARMRKQKQRERSYSA</sequence>